<dbReference type="GO" id="GO:0035494">
    <property type="term" value="P:SNARE complex disassembly"/>
    <property type="evidence" value="ECO:0007669"/>
    <property type="project" value="TreeGrafter"/>
</dbReference>
<evidence type="ECO:0000256" key="3">
    <source>
        <dbReference type="ARBA" id="ARBA00022927"/>
    </source>
</evidence>
<comment type="caution">
    <text evidence="5">The sequence shown here is derived from an EMBL/GenBank/DDBJ whole genome shotgun (WGS) entry which is preliminary data.</text>
</comment>
<keyword evidence="4" id="KW-0472">Membrane</keyword>
<dbReference type="Proteomes" id="UP001202328">
    <property type="component" value="Unassembled WGS sequence"/>
</dbReference>
<accession>A0AAD4XUB6</accession>
<evidence type="ECO:0008006" key="7">
    <source>
        <dbReference type="Google" id="ProtNLM"/>
    </source>
</evidence>
<protein>
    <recommendedName>
        <fullName evidence="7">Alpha-soluble NSF attachment protein</fullName>
    </recommendedName>
</protein>
<evidence type="ECO:0000256" key="2">
    <source>
        <dbReference type="ARBA" id="ARBA00022448"/>
    </source>
</evidence>
<proteinExistence type="inferred from homology"/>
<evidence type="ECO:0000313" key="5">
    <source>
        <dbReference type="EMBL" id="KAI3955941.1"/>
    </source>
</evidence>
<comment type="subcellular location">
    <subcellularLocation>
        <location evidence="4">Membrane</location>
        <topology evidence="4">Peripheral membrane protein</topology>
    </subcellularLocation>
</comment>
<comment type="function">
    <text evidence="4">Required for vesicular transport between the endoplasmic reticulum and the Golgi apparatus.</text>
</comment>
<dbReference type="InterPro" id="IPR000744">
    <property type="entry name" value="NSF_attach"/>
</dbReference>
<name>A0AAD4XUB6_9MAGN</name>
<dbReference type="EMBL" id="JAJJMB010001716">
    <property type="protein sequence ID" value="KAI3955941.1"/>
    <property type="molecule type" value="Genomic_DNA"/>
</dbReference>
<dbReference type="Gene3D" id="1.25.40.10">
    <property type="entry name" value="Tetratricopeptide repeat domain"/>
    <property type="match status" value="1"/>
</dbReference>
<reference evidence="5" key="1">
    <citation type="submission" date="2022-04" db="EMBL/GenBank/DDBJ databases">
        <title>A functionally conserved STORR gene fusion in Papaver species that diverged 16.8 million years ago.</title>
        <authorList>
            <person name="Catania T."/>
        </authorList>
    </citation>
    <scope>NUCLEOTIDE SEQUENCE</scope>
    <source>
        <strain evidence="5">S-188037</strain>
    </source>
</reference>
<dbReference type="GO" id="GO:0019905">
    <property type="term" value="F:syntaxin binding"/>
    <property type="evidence" value="ECO:0007669"/>
    <property type="project" value="TreeGrafter"/>
</dbReference>
<gene>
    <name evidence="5" type="ORF">MKW98_006301</name>
</gene>
<evidence type="ECO:0000256" key="4">
    <source>
        <dbReference type="RuleBase" id="RU367013"/>
    </source>
</evidence>
<keyword evidence="2 4" id="KW-0813">Transport</keyword>
<dbReference type="GO" id="GO:0006886">
    <property type="term" value="P:intracellular protein transport"/>
    <property type="evidence" value="ECO:0007669"/>
    <property type="project" value="UniProtKB-UniRule"/>
</dbReference>
<sequence length="261" mass="29854">MADVIAFAEEFKKKADKQINRWAVFGSKYKDAATWGKAAAAYLKLAAASAYAEAENFYKKISVTDAISCFDQAVNQFMEIGNFNMAAVYCMEIGELYEVGLPDVEKSTAYYKRAADLFQSAEVSRSAFECMQRVAQFSAQLEQYPRAIEIYENLAHQSLNNKFLNYLVKGYLLNAGLCHLYEVDVFTISNALEHFEEMDPTFSGTHEYKFLADLAASVDKEDVQRFTVVFREGHSMIRQDPWKTRFLLRVKKMLKAKEDEQ</sequence>
<dbReference type="AlphaFoldDB" id="A0AAD4XUB6"/>
<organism evidence="5 6">
    <name type="scientific">Papaver atlanticum</name>
    <dbReference type="NCBI Taxonomy" id="357466"/>
    <lineage>
        <taxon>Eukaryota</taxon>
        <taxon>Viridiplantae</taxon>
        <taxon>Streptophyta</taxon>
        <taxon>Embryophyta</taxon>
        <taxon>Tracheophyta</taxon>
        <taxon>Spermatophyta</taxon>
        <taxon>Magnoliopsida</taxon>
        <taxon>Ranunculales</taxon>
        <taxon>Papaveraceae</taxon>
        <taxon>Papaveroideae</taxon>
        <taxon>Papaver</taxon>
    </lineage>
</organism>
<dbReference type="PANTHER" id="PTHR13768">
    <property type="entry name" value="SOLUBLE NSF ATTACHMENT PROTEIN SNAP"/>
    <property type="match status" value="1"/>
</dbReference>
<dbReference type="SUPFAM" id="SSF48452">
    <property type="entry name" value="TPR-like"/>
    <property type="match status" value="1"/>
</dbReference>
<dbReference type="InterPro" id="IPR011990">
    <property type="entry name" value="TPR-like_helical_dom_sf"/>
</dbReference>
<comment type="similarity">
    <text evidence="1 4">Belongs to the SNAP family.</text>
</comment>
<keyword evidence="4" id="KW-0931">ER-Golgi transport</keyword>
<dbReference type="CDD" id="cd15832">
    <property type="entry name" value="SNAP"/>
    <property type="match status" value="1"/>
</dbReference>
<dbReference type="PANTHER" id="PTHR13768:SF8">
    <property type="entry name" value="ALPHA-SOLUBLE NSF ATTACHMENT PROTEIN"/>
    <property type="match status" value="1"/>
</dbReference>
<dbReference type="GO" id="GO:0031201">
    <property type="term" value="C:SNARE complex"/>
    <property type="evidence" value="ECO:0007669"/>
    <property type="project" value="TreeGrafter"/>
</dbReference>
<keyword evidence="3 4" id="KW-0653">Protein transport</keyword>
<keyword evidence="6" id="KW-1185">Reference proteome</keyword>
<dbReference type="Pfam" id="PF14938">
    <property type="entry name" value="SNAP"/>
    <property type="match status" value="1"/>
</dbReference>
<dbReference type="GO" id="GO:0005483">
    <property type="term" value="F:soluble NSF attachment protein activity"/>
    <property type="evidence" value="ECO:0007669"/>
    <property type="project" value="TreeGrafter"/>
</dbReference>
<evidence type="ECO:0000313" key="6">
    <source>
        <dbReference type="Proteomes" id="UP001202328"/>
    </source>
</evidence>
<evidence type="ECO:0000256" key="1">
    <source>
        <dbReference type="ARBA" id="ARBA00010050"/>
    </source>
</evidence>
<dbReference type="GO" id="GO:0005774">
    <property type="term" value="C:vacuolar membrane"/>
    <property type="evidence" value="ECO:0007669"/>
    <property type="project" value="TreeGrafter"/>
</dbReference>